<sequence>MKAAIIGKTVDDKEINLHLPSAGKRKKHAILSFNQHFIKINDNKSHQKLIVLGNYNMDTVQLQKFMLKCGLNLVQCQVENSSGSHYNRLNVGQMLLQINICHMQSCDNVLELRPLEENSGVS</sequence>
<comment type="caution">
    <text evidence="1">The sequence shown here is derived from an EMBL/GenBank/DDBJ whole genome shotgun (WGS) entry which is preliminary data.</text>
</comment>
<dbReference type="EMBL" id="MBFR01000078">
    <property type="protein sequence ID" value="PVU94706.1"/>
    <property type="molecule type" value="Genomic_DNA"/>
</dbReference>
<organism evidence="1 2">
    <name type="scientific">Smittium simulii</name>
    <dbReference type="NCBI Taxonomy" id="133385"/>
    <lineage>
        <taxon>Eukaryota</taxon>
        <taxon>Fungi</taxon>
        <taxon>Fungi incertae sedis</taxon>
        <taxon>Zoopagomycota</taxon>
        <taxon>Kickxellomycotina</taxon>
        <taxon>Harpellomycetes</taxon>
        <taxon>Harpellales</taxon>
        <taxon>Legeriomycetaceae</taxon>
        <taxon>Smittium</taxon>
    </lineage>
</organism>
<dbReference type="AlphaFoldDB" id="A0A2T9YQX0"/>
<evidence type="ECO:0000313" key="2">
    <source>
        <dbReference type="Proteomes" id="UP000245383"/>
    </source>
</evidence>
<accession>A0A2T9YQX0</accession>
<protein>
    <submittedName>
        <fullName evidence="1">Uncharacterized protein</fullName>
    </submittedName>
</protein>
<name>A0A2T9YQX0_9FUNG</name>
<reference evidence="1 2" key="1">
    <citation type="journal article" date="2018" name="MBio">
        <title>Comparative Genomics Reveals the Core Gene Toolbox for the Fungus-Insect Symbiosis.</title>
        <authorList>
            <person name="Wang Y."/>
            <person name="Stata M."/>
            <person name="Wang W."/>
            <person name="Stajich J.E."/>
            <person name="White M.M."/>
            <person name="Moncalvo J.M."/>
        </authorList>
    </citation>
    <scope>NUCLEOTIDE SEQUENCE [LARGE SCALE GENOMIC DNA]</scope>
    <source>
        <strain evidence="1 2">SWE-8-4</strain>
    </source>
</reference>
<keyword evidence="2" id="KW-1185">Reference proteome</keyword>
<evidence type="ECO:0000313" key="1">
    <source>
        <dbReference type="EMBL" id="PVU94706.1"/>
    </source>
</evidence>
<dbReference type="Proteomes" id="UP000245383">
    <property type="component" value="Unassembled WGS sequence"/>
</dbReference>
<gene>
    <name evidence="1" type="ORF">BB561_002338</name>
</gene>
<proteinExistence type="predicted"/>